<evidence type="ECO:0000259" key="3">
    <source>
        <dbReference type="Pfam" id="PF12697"/>
    </source>
</evidence>
<dbReference type="Pfam" id="PF12697">
    <property type="entry name" value="Abhydrolase_6"/>
    <property type="match status" value="1"/>
</dbReference>
<organism evidence="4 5">
    <name type="scientific">Actinoalloteichus hoggarensis</name>
    <dbReference type="NCBI Taxonomy" id="1470176"/>
    <lineage>
        <taxon>Bacteria</taxon>
        <taxon>Bacillati</taxon>
        <taxon>Actinomycetota</taxon>
        <taxon>Actinomycetes</taxon>
        <taxon>Pseudonocardiales</taxon>
        <taxon>Pseudonocardiaceae</taxon>
        <taxon>Actinoalloteichus</taxon>
    </lineage>
</organism>
<dbReference type="EC" id="3.1.1.24" evidence="4"/>
<dbReference type="AlphaFoldDB" id="A0A221W531"/>
<feature type="compositionally biased region" description="Polar residues" evidence="2">
    <location>
        <begin position="1"/>
        <end position="16"/>
    </location>
</feature>
<keyword evidence="5" id="KW-1185">Reference proteome</keyword>
<gene>
    <name evidence="4" type="primary">catD1</name>
    <name evidence="4" type="ORF">AHOG_15725</name>
</gene>
<dbReference type="GO" id="GO:0047570">
    <property type="term" value="F:3-oxoadipate enol-lactonase activity"/>
    <property type="evidence" value="ECO:0007669"/>
    <property type="project" value="UniProtKB-EC"/>
</dbReference>
<feature type="region of interest" description="Disordered" evidence="2">
    <location>
        <begin position="1"/>
        <end position="21"/>
    </location>
</feature>
<protein>
    <submittedName>
        <fullName evidence="4">3-oxoadipate enol-lactonase 2</fullName>
        <ecNumber evidence="4">3.1.1.24</ecNumber>
    </submittedName>
</protein>
<evidence type="ECO:0000313" key="4">
    <source>
        <dbReference type="EMBL" id="ASO20771.1"/>
    </source>
</evidence>
<reference evidence="4 5" key="1">
    <citation type="submission" date="2017-07" db="EMBL/GenBank/DDBJ databases">
        <title>Complete genome sequence of Actinoalloteichus hoggarensis DSM 45943, type strain of Actinoalloteichus hoggarensis.</title>
        <authorList>
            <person name="Ruckert C."/>
            <person name="Nouioui I."/>
            <person name="Willmese J."/>
            <person name="van Wezel G."/>
            <person name="Klenk H.-P."/>
            <person name="Kalinowski J."/>
            <person name="Zotchev S.B."/>
        </authorList>
    </citation>
    <scope>NUCLEOTIDE SEQUENCE [LARGE SCALE GENOMIC DNA]</scope>
    <source>
        <strain evidence="4 5">DSM 45943</strain>
    </source>
</reference>
<keyword evidence="1 4" id="KW-0378">Hydrolase</keyword>
<evidence type="ECO:0000256" key="2">
    <source>
        <dbReference type="SAM" id="MobiDB-lite"/>
    </source>
</evidence>
<feature type="domain" description="AB hydrolase-1" evidence="3">
    <location>
        <begin position="43"/>
        <end position="269"/>
    </location>
</feature>
<evidence type="ECO:0000256" key="1">
    <source>
        <dbReference type="ARBA" id="ARBA00022801"/>
    </source>
</evidence>
<accession>A0A221W531</accession>
<dbReference type="SUPFAM" id="SSF53474">
    <property type="entry name" value="alpha/beta-Hydrolases"/>
    <property type="match status" value="1"/>
</dbReference>
<dbReference type="PANTHER" id="PTHR43798:SF31">
    <property type="entry name" value="AB HYDROLASE SUPERFAMILY PROTEIN YCLE"/>
    <property type="match status" value="1"/>
</dbReference>
<name>A0A221W531_9PSEU</name>
<sequence>MTPRQSTGIDHTTTPDGLTPHVLNRRGTPLHYWTSVRPGAQTVVFLHGATMNHRMFNAQIPAVRDHYSVLVWDARGHGSSTPFGMERASIEDYVDDLLAVLDQENIERAVIVGQSMGGYTAQHLVRLQPHRVEALVVIGATPIAKPLSRAEMAAVGSVPTILRLWPLRSMRKAMASATTIRADVEAFARESLNGISQRDLIRILGAVATAVSRTGHPDFRIDVPCLLTHGDQDDRGTIARDMPGWAAADDRAEYVVIPDAGHNANQDNAEHFNRELLRFLRTLPSP</sequence>
<dbReference type="Gene3D" id="3.40.50.1820">
    <property type="entry name" value="alpha/beta hydrolase"/>
    <property type="match status" value="1"/>
</dbReference>
<dbReference type="OrthoDB" id="63519at2"/>
<dbReference type="PRINTS" id="PR00111">
    <property type="entry name" value="ABHYDROLASE"/>
</dbReference>
<dbReference type="EMBL" id="CP022521">
    <property type="protein sequence ID" value="ASO20771.1"/>
    <property type="molecule type" value="Genomic_DNA"/>
</dbReference>
<dbReference type="RefSeq" id="WP_093942052.1">
    <property type="nucleotide sequence ID" value="NZ_CP022521.1"/>
</dbReference>
<dbReference type="InterPro" id="IPR050266">
    <property type="entry name" value="AB_hydrolase_sf"/>
</dbReference>
<dbReference type="GO" id="GO:0016020">
    <property type="term" value="C:membrane"/>
    <property type="evidence" value="ECO:0007669"/>
    <property type="project" value="TreeGrafter"/>
</dbReference>
<proteinExistence type="predicted"/>
<dbReference type="InterPro" id="IPR000073">
    <property type="entry name" value="AB_hydrolase_1"/>
</dbReference>
<dbReference type="KEGG" id="ahg:AHOG_15725"/>
<dbReference type="Proteomes" id="UP000204221">
    <property type="component" value="Chromosome"/>
</dbReference>
<evidence type="ECO:0000313" key="5">
    <source>
        <dbReference type="Proteomes" id="UP000204221"/>
    </source>
</evidence>
<dbReference type="InterPro" id="IPR029058">
    <property type="entry name" value="AB_hydrolase_fold"/>
</dbReference>
<dbReference type="PANTHER" id="PTHR43798">
    <property type="entry name" value="MONOACYLGLYCEROL LIPASE"/>
    <property type="match status" value="1"/>
</dbReference>